<evidence type="ECO:0000313" key="4">
    <source>
        <dbReference type="Proteomes" id="UP000552644"/>
    </source>
</evidence>
<dbReference type="InterPro" id="IPR002347">
    <property type="entry name" value="SDR_fam"/>
</dbReference>
<dbReference type="Proteomes" id="UP000552644">
    <property type="component" value="Unassembled WGS sequence"/>
</dbReference>
<proteinExistence type="inferred from homology"/>
<comment type="similarity">
    <text evidence="1">Belongs to the short-chain dehydrogenases/reductases (SDR) family.</text>
</comment>
<dbReference type="FunFam" id="3.40.50.720:FF:000084">
    <property type="entry name" value="Short-chain dehydrogenase reductase"/>
    <property type="match status" value="1"/>
</dbReference>
<protein>
    <submittedName>
        <fullName evidence="3">NAD(P)-dependent dehydrogenase (Short-subunit alcohol dehydrogenase family)</fullName>
    </submittedName>
</protein>
<dbReference type="PANTHER" id="PTHR43008">
    <property type="entry name" value="BENZIL REDUCTASE"/>
    <property type="match status" value="1"/>
</dbReference>
<name>A0A7W7QGJ8_9ACTN</name>
<dbReference type="CDD" id="cd05233">
    <property type="entry name" value="SDR_c"/>
    <property type="match status" value="1"/>
</dbReference>
<dbReference type="Gene3D" id="3.40.50.720">
    <property type="entry name" value="NAD(P)-binding Rossmann-like Domain"/>
    <property type="match status" value="1"/>
</dbReference>
<dbReference type="PANTHER" id="PTHR43008:SF4">
    <property type="entry name" value="CHAIN DEHYDROGENASE, PUTATIVE (AFU_ORTHOLOGUE AFUA_4G08710)-RELATED"/>
    <property type="match status" value="1"/>
</dbReference>
<dbReference type="PRINTS" id="PR00081">
    <property type="entry name" value="GDHRDH"/>
</dbReference>
<organism evidence="3 4">
    <name type="scientific">Streptosporangium saharense</name>
    <dbReference type="NCBI Taxonomy" id="1706840"/>
    <lineage>
        <taxon>Bacteria</taxon>
        <taxon>Bacillati</taxon>
        <taxon>Actinomycetota</taxon>
        <taxon>Actinomycetes</taxon>
        <taxon>Streptosporangiales</taxon>
        <taxon>Streptosporangiaceae</taxon>
        <taxon>Streptosporangium</taxon>
    </lineage>
</organism>
<evidence type="ECO:0000313" key="3">
    <source>
        <dbReference type="EMBL" id="MBB4913028.1"/>
    </source>
</evidence>
<dbReference type="AlphaFoldDB" id="A0A7W7QGJ8"/>
<gene>
    <name evidence="3" type="ORF">FHS44_000100</name>
</gene>
<dbReference type="RefSeq" id="WP_184711860.1">
    <property type="nucleotide sequence ID" value="NZ_JACHJP010000001.1"/>
</dbReference>
<sequence>MTAPRRVCVTGAASGIGHAAADAFLANGHHVALVDRDESALTEAVERLTAEHGPGRALPYVVDIAVAGQVESLFARLAEDGGLDTLILAAGVTSDGFVSDMSEHDWSYILGVNLTGSFLCLKGAAPLLRRSSRGSVVAVGSVSAHVVGAGGGCAAYEASKAGLVQLVRAFAVENAPYGVRANVVSPGRTATRLGENTRRLAETVYTSADGPRRERHSFGAPLRFEGRPEEIAGAIHFLAGDDARFITGTELLVDGGYTAI</sequence>
<comment type="caution">
    <text evidence="3">The sequence shown here is derived from an EMBL/GenBank/DDBJ whole genome shotgun (WGS) entry which is preliminary data.</text>
</comment>
<accession>A0A7W7QGJ8</accession>
<evidence type="ECO:0000256" key="1">
    <source>
        <dbReference type="ARBA" id="ARBA00006484"/>
    </source>
</evidence>
<dbReference type="GO" id="GO:0050664">
    <property type="term" value="F:oxidoreductase activity, acting on NAD(P)H, oxygen as acceptor"/>
    <property type="evidence" value="ECO:0007669"/>
    <property type="project" value="TreeGrafter"/>
</dbReference>
<keyword evidence="4" id="KW-1185">Reference proteome</keyword>
<dbReference type="SUPFAM" id="SSF51735">
    <property type="entry name" value="NAD(P)-binding Rossmann-fold domains"/>
    <property type="match status" value="1"/>
</dbReference>
<keyword evidence="2" id="KW-0560">Oxidoreductase</keyword>
<dbReference type="InterPro" id="IPR036291">
    <property type="entry name" value="NAD(P)-bd_dom_sf"/>
</dbReference>
<evidence type="ECO:0000256" key="2">
    <source>
        <dbReference type="ARBA" id="ARBA00023002"/>
    </source>
</evidence>
<dbReference type="EMBL" id="JACHJP010000001">
    <property type="protein sequence ID" value="MBB4913028.1"/>
    <property type="molecule type" value="Genomic_DNA"/>
</dbReference>
<reference evidence="3 4" key="1">
    <citation type="submission" date="2020-08" db="EMBL/GenBank/DDBJ databases">
        <title>Genomic Encyclopedia of Type Strains, Phase III (KMG-III): the genomes of soil and plant-associated and newly described type strains.</title>
        <authorList>
            <person name="Whitman W."/>
        </authorList>
    </citation>
    <scope>NUCLEOTIDE SEQUENCE [LARGE SCALE GENOMIC DNA]</scope>
    <source>
        <strain evidence="3 4">CECT 8840</strain>
    </source>
</reference>
<dbReference type="Pfam" id="PF13561">
    <property type="entry name" value="adh_short_C2"/>
    <property type="match status" value="1"/>
</dbReference>
<dbReference type="PRINTS" id="PR00080">
    <property type="entry name" value="SDRFAMILY"/>
</dbReference>